<dbReference type="Gene3D" id="1.10.238.10">
    <property type="entry name" value="EF-hand"/>
    <property type="match status" value="1"/>
</dbReference>
<dbReference type="EMBL" id="CM007657">
    <property type="protein sequence ID" value="ONH96085.1"/>
    <property type="molecule type" value="Genomic_DNA"/>
</dbReference>
<dbReference type="OrthoDB" id="8785703at2759"/>
<gene>
    <name evidence="5" type="ORF">PRUPE_7G106800</name>
</gene>
<sequence>MEETREAALACFDNLSEEQKDKAWEDFEAMDLDGDGTITLIDYQQFYYGSSYRIPFQQLDTNRDGKLNFQEFKTLFYLLLNSRGTTPLIPTQDQPESSESNQPNSSQSNTRTFGLSEAKMVFTYLKDSRFVLLTCLVLGLGVWYQVSRSSEVVMKAIEDFNSCWAFASAVASVATGLFDYVINIL</sequence>
<protein>
    <recommendedName>
        <fullName evidence="4">EF-hand domain-containing protein</fullName>
    </recommendedName>
</protein>
<evidence type="ECO:0000256" key="1">
    <source>
        <dbReference type="ARBA" id="ARBA00022837"/>
    </source>
</evidence>
<evidence type="ECO:0000313" key="5">
    <source>
        <dbReference type="EMBL" id="ONH96085.1"/>
    </source>
</evidence>
<reference evidence="5 6" key="1">
    <citation type="journal article" date="2013" name="Nat. Genet.">
        <title>The high-quality draft genome of peach (Prunus persica) identifies unique patterns of genetic diversity, domestication and genome evolution.</title>
        <authorList>
            <consortium name="International Peach Genome Initiative"/>
            <person name="Verde I."/>
            <person name="Abbott A.G."/>
            <person name="Scalabrin S."/>
            <person name="Jung S."/>
            <person name="Shu S."/>
            <person name="Marroni F."/>
            <person name="Zhebentyayeva T."/>
            <person name="Dettori M.T."/>
            <person name="Grimwood J."/>
            <person name="Cattonaro F."/>
            <person name="Zuccolo A."/>
            <person name="Rossini L."/>
            <person name="Jenkins J."/>
            <person name="Vendramin E."/>
            <person name="Meisel L.A."/>
            <person name="Decroocq V."/>
            <person name="Sosinski B."/>
            <person name="Prochnik S."/>
            <person name="Mitros T."/>
            <person name="Policriti A."/>
            <person name="Cipriani G."/>
            <person name="Dondini L."/>
            <person name="Ficklin S."/>
            <person name="Goodstein D.M."/>
            <person name="Xuan P."/>
            <person name="Del Fabbro C."/>
            <person name="Aramini V."/>
            <person name="Copetti D."/>
            <person name="Gonzalez S."/>
            <person name="Horner D.S."/>
            <person name="Falchi R."/>
            <person name="Lucas S."/>
            <person name="Mica E."/>
            <person name="Maldonado J."/>
            <person name="Lazzari B."/>
            <person name="Bielenberg D."/>
            <person name="Pirona R."/>
            <person name="Miculan M."/>
            <person name="Barakat A."/>
            <person name="Testolin R."/>
            <person name="Stella A."/>
            <person name="Tartarini S."/>
            <person name="Tonutti P."/>
            <person name="Arus P."/>
            <person name="Orellana A."/>
            <person name="Wells C."/>
            <person name="Main D."/>
            <person name="Vizzotto G."/>
            <person name="Silva H."/>
            <person name="Salamini F."/>
            <person name="Schmutz J."/>
            <person name="Morgante M."/>
            <person name="Rokhsar D.S."/>
        </authorList>
    </citation>
    <scope>NUCLEOTIDE SEQUENCE [LARGE SCALE GENOMIC DNA]</scope>
    <source>
        <strain evidence="6">cv. Nemared</strain>
    </source>
</reference>
<dbReference type="SUPFAM" id="SSF47473">
    <property type="entry name" value="EF-hand"/>
    <property type="match status" value="1"/>
</dbReference>
<organism evidence="5 6">
    <name type="scientific">Prunus persica</name>
    <name type="common">Peach</name>
    <name type="synonym">Amygdalus persica</name>
    <dbReference type="NCBI Taxonomy" id="3760"/>
    <lineage>
        <taxon>Eukaryota</taxon>
        <taxon>Viridiplantae</taxon>
        <taxon>Streptophyta</taxon>
        <taxon>Embryophyta</taxon>
        <taxon>Tracheophyta</taxon>
        <taxon>Spermatophyta</taxon>
        <taxon>Magnoliopsida</taxon>
        <taxon>eudicotyledons</taxon>
        <taxon>Gunneridae</taxon>
        <taxon>Pentapetalae</taxon>
        <taxon>rosids</taxon>
        <taxon>fabids</taxon>
        <taxon>Rosales</taxon>
        <taxon>Rosaceae</taxon>
        <taxon>Amygdaloideae</taxon>
        <taxon>Amygdaleae</taxon>
        <taxon>Prunus</taxon>
    </lineage>
</organism>
<keyword evidence="6" id="KW-1185">Reference proteome</keyword>
<dbReference type="STRING" id="3760.A0A251N9T2"/>
<proteinExistence type="predicted"/>
<evidence type="ECO:0000256" key="3">
    <source>
        <dbReference type="SAM" id="Phobius"/>
    </source>
</evidence>
<feature type="transmembrane region" description="Helical" evidence="3">
    <location>
        <begin position="128"/>
        <end position="144"/>
    </location>
</feature>
<name>A0A251N9T2_PRUPE</name>
<feature type="region of interest" description="Disordered" evidence="2">
    <location>
        <begin position="88"/>
        <end position="110"/>
    </location>
</feature>
<evidence type="ECO:0000259" key="4">
    <source>
        <dbReference type="PROSITE" id="PS50222"/>
    </source>
</evidence>
<dbReference type="PROSITE" id="PS50222">
    <property type="entry name" value="EF_HAND_2"/>
    <property type="match status" value="2"/>
</dbReference>
<keyword evidence="3" id="KW-0812">Transmembrane</keyword>
<keyword evidence="3" id="KW-1133">Transmembrane helix</keyword>
<dbReference type="PROSITE" id="PS00018">
    <property type="entry name" value="EF_HAND_1"/>
    <property type="match status" value="2"/>
</dbReference>
<dbReference type="InterPro" id="IPR011992">
    <property type="entry name" value="EF-hand-dom_pair"/>
</dbReference>
<accession>A0A251N9T2</accession>
<evidence type="ECO:0000313" key="6">
    <source>
        <dbReference type="Proteomes" id="UP000006882"/>
    </source>
</evidence>
<keyword evidence="1" id="KW-0106">Calcium</keyword>
<dbReference type="AlphaFoldDB" id="A0A251N9T2"/>
<dbReference type="Pfam" id="PF13202">
    <property type="entry name" value="EF-hand_5"/>
    <property type="match status" value="2"/>
</dbReference>
<evidence type="ECO:0000256" key="2">
    <source>
        <dbReference type="SAM" id="MobiDB-lite"/>
    </source>
</evidence>
<feature type="domain" description="EF-hand" evidence="4">
    <location>
        <begin position="56"/>
        <end position="82"/>
    </location>
</feature>
<dbReference type="Gramene" id="ONH96085">
    <property type="protein sequence ID" value="ONH96085"/>
    <property type="gene ID" value="PRUPE_7G106800"/>
</dbReference>
<dbReference type="GO" id="GO:0005509">
    <property type="term" value="F:calcium ion binding"/>
    <property type="evidence" value="ECO:0000318"/>
    <property type="project" value="GO_Central"/>
</dbReference>
<dbReference type="InterPro" id="IPR018247">
    <property type="entry name" value="EF_Hand_1_Ca_BS"/>
</dbReference>
<feature type="domain" description="EF-hand" evidence="4">
    <location>
        <begin position="18"/>
        <end position="53"/>
    </location>
</feature>
<feature type="transmembrane region" description="Helical" evidence="3">
    <location>
        <begin position="164"/>
        <end position="182"/>
    </location>
</feature>
<keyword evidence="3" id="KW-0472">Membrane</keyword>
<dbReference type="InterPro" id="IPR002048">
    <property type="entry name" value="EF_hand_dom"/>
</dbReference>
<dbReference type="Proteomes" id="UP000006882">
    <property type="component" value="Chromosome G7"/>
</dbReference>
<feature type="compositionally biased region" description="Low complexity" evidence="2">
    <location>
        <begin position="94"/>
        <end position="109"/>
    </location>
</feature>
<dbReference type="GO" id="GO:0005783">
    <property type="term" value="C:endoplasmic reticulum"/>
    <property type="evidence" value="ECO:0000318"/>
    <property type="project" value="GO_Central"/>
</dbReference>